<evidence type="ECO:0000259" key="2">
    <source>
        <dbReference type="PROSITE" id="PS51272"/>
    </source>
</evidence>
<dbReference type="SUPFAM" id="SSF56935">
    <property type="entry name" value="Porins"/>
    <property type="match status" value="1"/>
</dbReference>
<accession>A0A348AKI9</accession>
<feature type="signal peptide" evidence="1">
    <location>
        <begin position="1"/>
        <end position="23"/>
    </location>
</feature>
<dbReference type="RefSeq" id="WP_126308584.1">
    <property type="nucleotide sequence ID" value="NZ_AP018449.1"/>
</dbReference>
<reference evidence="3 4" key="1">
    <citation type="journal article" date="2018" name="Int. J. Syst. Evol. Microbiol.">
        <title>Methylomusa anaerophila gen. nov., sp. nov., an anaerobic methanol-utilizing bacterium isolated from a microbial fuel cell.</title>
        <authorList>
            <person name="Amano N."/>
            <person name="Yamamuro A."/>
            <person name="Miyahara M."/>
            <person name="Kouzuma A."/>
            <person name="Abe T."/>
            <person name="Watanabe K."/>
        </authorList>
    </citation>
    <scope>NUCLEOTIDE SEQUENCE [LARGE SCALE GENOMIC DNA]</scope>
    <source>
        <strain evidence="3 4">MMFC1</strain>
    </source>
</reference>
<feature type="chain" id="PRO_5016873845" evidence="1">
    <location>
        <begin position="24"/>
        <end position="435"/>
    </location>
</feature>
<dbReference type="Pfam" id="PF00395">
    <property type="entry name" value="SLH"/>
    <property type="match status" value="1"/>
</dbReference>
<dbReference type="AlphaFoldDB" id="A0A348AKI9"/>
<keyword evidence="4" id="KW-1185">Reference proteome</keyword>
<sequence>MKKQVALALAAAFTLSVAGTALAAPANPFVDVPANHWSYDAVNKLVKAGVVSGYGDGTYKGDRTLTRYEMATVVAKAMANSEKADAETKATIDKLQTEFASELNNLGVRVSNLEKNASSIKFSGDARIRFQENNSLQGNSNNGPDRSRFQERIRVNLAADVADNLKFNGRLRWESQSNETTSTEPRSKTAAVQFDIANFQYTNGGFGLGIGRFEPTIGQGLMLKQDNIDGFTTSYNFDKNVKLTGYLVDVSQAQNNNLWVDGNSATKDAHNAYIADLAVKVSPVVNATASYLGTMSGDNYRYRNWAVGANAKLGLFKVTGEYVKNNYNMDGITSPQRDAWWGKLEYQGTDWKKPGSYGLSVEYYNIGKNAIDGSLTALDYSTFGVGIKGWQYGFEYMLAKNAKLRGFVGDFRPYDKGISNYDFNTAYTLQTEFRF</sequence>
<dbReference type="KEGG" id="mana:MAMMFC1_02271"/>
<dbReference type="Proteomes" id="UP000276437">
    <property type="component" value="Chromosome"/>
</dbReference>
<name>A0A348AKI9_9FIRM</name>
<evidence type="ECO:0000313" key="4">
    <source>
        <dbReference type="Proteomes" id="UP000276437"/>
    </source>
</evidence>
<dbReference type="PANTHER" id="PTHR43308:SF1">
    <property type="entry name" value="OUTER MEMBRANE PROTEIN ALPHA"/>
    <property type="match status" value="1"/>
</dbReference>
<gene>
    <name evidence="3" type="primary">omp-alpha_6</name>
    <name evidence="3" type="ORF">MAMMFC1_02271</name>
</gene>
<dbReference type="InterPro" id="IPR051465">
    <property type="entry name" value="Cell_Envelope_Struct_Comp"/>
</dbReference>
<protein>
    <submittedName>
        <fullName evidence="3">Outer membrane protein alpha</fullName>
    </submittedName>
</protein>
<evidence type="ECO:0000256" key="1">
    <source>
        <dbReference type="SAM" id="SignalP"/>
    </source>
</evidence>
<feature type="domain" description="SLH" evidence="2">
    <location>
        <begin position="25"/>
        <end position="88"/>
    </location>
</feature>
<proteinExistence type="predicted"/>
<dbReference type="PROSITE" id="PS51272">
    <property type="entry name" value="SLH"/>
    <property type="match status" value="1"/>
</dbReference>
<dbReference type="OrthoDB" id="5845122at2"/>
<dbReference type="EMBL" id="AP018449">
    <property type="protein sequence ID" value="BBB91587.1"/>
    <property type="molecule type" value="Genomic_DNA"/>
</dbReference>
<evidence type="ECO:0000313" key="3">
    <source>
        <dbReference type="EMBL" id="BBB91587.1"/>
    </source>
</evidence>
<dbReference type="InterPro" id="IPR001119">
    <property type="entry name" value="SLH_dom"/>
</dbReference>
<organism evidence="3 4">
    <name type="scientific">Methylomusa anaerophila</name>
    <dbReference type="NCBI Taxonomy" id="1930071"/>
    <lineage>
        <taxon>Bacteria</taxon>
        <taxon>Bacillati</taxon>
        <taxon>Bacillota</taxon>
        <taxon>Negativicutes</taxon>
        <taxon>Selenomonadales</taxon>
        <taxon>Sporomusaceae</taxon>
        <taxon>Methylomusa</taxon>
    </lineage>
</organism>
<keyword evidence="1" id="KW-0732">Signal</keyword>
<dbReference type="PANTHER" id="PTHR43308">
    <property type="entry name" value="OUTER MEMBRANE PROTEIN ALPHA-RELATED"/>
    <property type="match status" value="1"/>
</dbReference>